<evidence type="ECO:0000256" key="3">
    <source>
        <dbReference type="ARBA" id="ARBA00023186"/>
    </source>
</evidence>
<dbReference type="InterPro" id="IPR001623">
    <property type="entry name" value="DnaJ_domain"/>
</dbReference>
<dbReference type="SUPFAM" id="SSF46565">
    <property type="entry name" value="Chaperone J-domain"/>
    <property type="match status" value="1"/>
</dbReference>
<dbReference type="SMART" id="SM00271">
    <property type="entry name" value="DnaJ"/>
    <property type="match status" value="1"/>
</dbReference>
<evidence type="ECO:0000256" key="1">
    <source>
        <dbReference type="ARBA" id="ARBA00004370"/>
    </source>
</evidence>
<evidence type="ECO:0000313" key="9">
    <source>
        <dbReference type="Proteomes" id="UP000193986"/>
    </source>
</evidence>
<dbReference type="InterPro" id="IPR036869">
    <property type="entry name" value="J_dom_sf"/>
</dbReference>
<dbReference type="GO" id="GO:0005739">
    <property type="term" value="C:mitochondrion"/>
    <property type="evidence" value="ECO:0007669"/>
    <property type="project" value="GOC"/>
</dbReference>
<dbReference type="GO" id="GO:0016020">
    <property type="term" value="C:membrane"/>
    <property type="evidence" value="ECO:0007669"/>
    <property type="project" value="UniProtKB-SubCell"/>
</dbReference>
<evidence type="ECO:0000256" key="4">
    <source>
        <dbReference type="SAM" id="Coils"/>
    </source>
</evidence>
<dbReference type="PANTHER" id="PTHR44157:SF1">
    <property type="entry name" value="DNAJ HOMOLOG SUBFAMILY C MEMBER 11"/>
    <property type="match status" value="1"/>
</dbReference>
<feature type="region of interest" description="Disordered" evidence="5">
    <location>
        <begin position="1"/>
        <end position="45"/>
    </location>
</feature>
<evidence type="ECO:0000256" key="5">
    <source>
        <dbReference type="SAM" id="MobiDB-lite"/>
    </source>
</evidence>
<dbReference type="InterPro" id="IPR055225">
    <property type="entry name" value="DNAJC11-like_beta-barrel"/>
</dbReference>
<dbReference type="PROSITE" id="PS00636">
    <property type="entry name" value="DNAJ_1"/>
    <property type="match status" value="1"/>
</dbReference>
<keyword evidence="6" id="KW-0812">Transmembrane</keyword>
<dbReference type="FunCoup" id="A0A1Y2BKT5">
    <property type="interactions" value="256"/>
</dbReference>
<dbReference type="OrthoDB" id="10250354at2759"/>
<organism evidence="8 9">
    <name type="scientific">Naematelia encephala</name>
    <dbReference type="NCBI Taxonomy" id="71784"/>
    <lineage>
        <taxon>Eukaryota</taxon>
        <taxon>Fungi</taxon>
        <taxon>Dikarya</taxon>
        <taxon>Basidiomycota</taxon>
        <taxon>Agaricomycotina</taxon>
        <taxon>Tremellomycetes</taxon>
        <taxon>Tremellales</taxon>
        <taxon>Naemateliaceae</taxon>
        <taxon>Naematelia</taxon>
    </lineage>
</organism>
<feature type="compositionally biased region" description="Low complexity" evidence="5">
    <location>
        <begin position="31"/>
        <end position="42"/>
    </location>
</feature>
<reference evidence="8 9" key="1">
    <citation type="submission" date="2016-07" db="EMBL/GenBank/DDBJ databases">
        <title>Pervasive Adenine N6-methylation of Active Genes in Fungi.</title>
        <authorList>
            <consortium name="DOE Joint Genome Institute"/>
            <person name="Mondo S.J."/>
            <person name="Dannebaum R.O."/>
            <person name="Kuo R.C."/>
            <person name="Labutti K."/>
            <person name="Haridas S."/>
            <person name="Kuo A."/>
            <person name="Salamov A."/>
            <person name="Ahrendt S.R."/>
            <person name="Lipzen A."/>
            <person name="Sullivan W."/>
            <person name="Andreopoulos W.B."/>
            <person name="Clum A."/>
            <person name="Lindquist E."/>
            <person name="Daum C."/>
            <person name="Ramamoorthy G.K."/>
            <person name="Gryganskyi A."/>
            <person name="Culley D."/>
            <person name="Magnuson J.K."/>
            <person name="James T.Y."/>
            <person name="O'Malley M.A."/>
            <person name="Stajich J.E."/>
            <person name="Spatafora J.W."/>
            <person name="Visel A."/>
            <person name="Grigoriev I.V."/>
        </authorList>
    </citation>
    <scope>NUCLEOTIDE SEQUENCE [LARGE SCALE GENOMIC DNA]</scope>
    <source>
        <strain evidence="8 9">68-887.2</strain>
    </source>
</reference>
<dbReference type="Pfam" id="PF11875">
    <property type="entry name" value="DnaJ-like_C11_C"/>
    <property type="match status" value="1"/>
</dbReference>
<dbReference type="InterPro" id="IPR052243">
    <property type="entry name" value="Mito_inner_membrane_organizer"/>
</dbReference>
<dbReference type="InterPro" id="IPR018253">
    <property type="entry name" value="DnaJ_domain_CS"/>
</dbReference>
<dbReference type="Pfam" id="PF22774">
    <property type="entry name" value="DNAJC11_beta-barrel"/>
    <property type="match status" value="1"/>
</dbReference>
<evidence type="ECO:0000256" key="6">
    <source>
        <dbReference type="SAM" id="Phobius"/>
    </source>
</evidence>
<keyword evidence="9" id="KW-1185">Reference proteome</keyword>
<keyword evidence="4" id="KW-0175">Coiled coil</keyword>
<accession>A0A1Y2BKT5</accession>
<dbReference type="PROSITE" id="PS50076">
    <property type="entry name" value="DNAJ_2"/>
    <property type="match status" value="1"/>
</dbReference>
<dbReference type="GO" id="GO:0042407">
    <property type="term" value="P:cristae formation"/>
    <property type="evidence" value="ECO:0007669"/>
    <property type="project" value="TreeGrafter"/>
</dbReference>
<dbReference type="InParanoid" id="A0A1Y2BKT5"/>
<dbReference type="PRINTS" id="PR00625">
    <property type="entry name" value="JDOMAIN"/>
</dbReference>
<proteinExistence type="predicted"/>
<name>A0A1Y2BKT5_9TREE</name>
<comment type="caution">
    <text evidence="8">The sequence shown here is derived from an EMBL/GenBank/DDBJ whole genome shotgun (WGS) entry which is preliminary data.</text>
</comment>
<dbReference type="Proteomes" id="UP000193986">
    <property type="component" value="Unassembled WGS sequence"/>
</dbReference>
<feature type="transmembrane region" description="Helical" evidence="6">
    <location>
        <begin position="438"/>
        <end position="459"/>
    </location>
</feature>
<dbReference type="InterPro" id="IPR024586">
    <property type="entry name" value="DnaJ-like_C11_C"/>
</dbReference>
<keyword evidence="3" id="KW-0143">Chaperone</keyword>
<dbReference type="CDD" id="cd06257">
    <property type="entry name" value="DnaJ"/>
    <property type="match status" value="1"/>
</dbReference>
<keyword evidence="2 6" id="KW-0472">Membrane</keyword>
<dbReference type="STRING" id="71784.A0A1Y2BKT5"/>
<evidence type="ECO:0000259" key="7">
    <source>
        <dbReference type="PROSITE" id="PS50076"/>
    </source>
</evidence>
<gene>
    <name evidence="8" type="ORF">BCR39DRAFT_509235</name>
</gene>
<evidence type="ECO:0000256" key="2">
    <source>
        <dbReference type="ARBA" id="ARBA00023136"/>
    </source>
</evidence>
<dbReference type="AlphaFoldDB" id="A0A1Y2BKT5"/>
<feature type="coiled-coil region" evidence="4">
    <location>
        <begin position="463"/>
        <end position="490"/>
    </location>
</feature>
<keyword evidence="6" id="KW-1133">Transmembrane helix</keyword>
<dbReference type="EMBL" id="MCFC01000001">
    <property type="protein sequence ID" value="ORY35388.1"/>
    <property type="molecule type" value="Genomic_DNA"/>
</dbReference>
<protein>
    <recommendedName>
        <fullName evidence="7">J domain-containing protein</fullName>
    </recommendedName>
</protein>
<dbReference type="PANTHER" id="PTHR44157">
    <property type="entry name" value="DNAJ HOMOLOG SUBFAMILY C MEMBER 11"/>
    <property type="match status" value="1"/>
</dbReference>
<evidence type="ECO:0000313" key="8">
    <source>
        <dbReference type="EMBL" id="ORY35388.1"/>
    </source>
</evidence>
<dbReference type="Gene3D" id="1.10.287.110">
    <property type="entry name" value="DnaJ domain"/>
    <property type="match status" value="1"/>
</dbReference>
<feature type="domain" description="J" evidence="7">
    <location>
        <begin position="47"/>
        <end position="115"/>
    </location>
</feature>
<dbReference type="Pfam" id="PF00226">
    <property type="entry name" value="DnaJ"/>
    <property type="match status" value="1"/>
</dbReference>
<sequence>MDDPGPSSAYYEAFASTEAGPVRRPSPPSSPLLGPESDSSPSVDNDSLYAILNLDRNASEAEIRDRYRSLATTFHPDRQRDEVSRRAAHGRFQDIQHAYEVLTDSRQRTIYDMFGEAGLQTNWELGPRNMTPEELRRQFQKEATEKLEMDTNALVKAKGDMTLFLDARAVFLPRSAWRRPEKLQHDPISRIQRIAPGQITLKNSFETPINKQTQLVWEGQMITRSGKGGANVMGTVRHQFSPKLWVEAGSSFLAPRVVSAKGTYVVNEHTFVTMNAVAQTILAPPRVVVRVGRQLYAETTGFITYSTGFFSLFSWGKSLSPSIAASSQSSLSVGLTTSRRNGSGWTVETSAGLLDSGVSADWSTRLLGITLKLGGSFSGSDGIKAFVSGDGKVTSLVRAGITVSVELSGNIIMRLRFSRLGQRFALPILLSPDASPRILVFATLLPTISYIALHHFYLVPKKRSKIHERIKELREENAEFIAQKKNDAQQAIGLMERSVQVKAEAEKLKNGLIIVSAHYGPASLFTPRGLREPIQGEEGVIDVTIPVQALVTDSHLSIPGGRGKYNLIGFWDPCIGENKKLRVRYLFRNKLHQVTVDDIAPLRLPLKTHILEG</sequence>
<comment type="subcellular location">
    <subcellularLocation>
        <location evidence="1">Membrane</location>
    </subcellularLocation>
</comment>